<keyword evidence="7" id="KW-0393">Immunoglobulin domain</keyword>
<gene>
    <name evidence="18" type="ORF">OVN521_LOCUS5582</name>
    <name evidence="17" type="ORF">WKI299_LOCUS26464</name>
</gene>
<evidence type="ECO:0000256" key="1">
    <source>
        <dbReference type="ARBA" id="ARBA00004167"/>
    </source>
</evidence>
<dbReference type="Pfam" id="PF13927">
    <property type="entry name" value="Ig_3"/>
    <property type="match status" value="1"/>
</dbReference>
<dbReference type="InterPro" id="IPR017441">
    <property type="entry name" value="Protein_kinase_ATP_BS"/>
</dbReference>
<dbReference type="GO" id="GO:0007169">
    <property type="term" value="P:cell surface receptor protein tyrosine kinase signaling pathway"/>
    <property type="evidence" value="ECO:0007669"/>
    <property type="project" value="TreeGrafter"/>
</dbReference>
<feature type="region of interest" description="Disordered" evidence="12">
    <location>
        <begin position="1479"/>
        <end position="1521"/>
    </location>
</feature>
<dbReference type="SUPFAM" id="SSF56112">
    <property type="entry name" value="Protein kinase-like (PK-like)"/>
    <property type="match status" value="1"/>
</dbReference>
<dbReference type="Gene3D" id="3.30.200.20">
    <property type="entry name" value="Phosphorylase Kinase, domain 1"/>
    <property type="match status" value="1"/>
</dbReference>
<feature type="signal peptide" evidence="14">
    <location>
        <begin position="1"/>
        <end position="18"/>
    </location>
</feature>
<dbReference type="InterPro" id="IPR011009">
    <property type="entry name" value="Kinase-like_dom_sf"/>
</dbReference>
<dbReference type="SUPFAM" id="SSF48726">
    <property type="entry name" value="Immunoglobulin"/>
    <property type="match status" value="2"/>
</dbReference>
<dbReference type="Proteomes" id="UP000663866">
    <property type="component" value="Unassembled WGS sequence"/>
</dbReference>
<dbReference type="PANTHER" id="PTHR24416:SF611">
    <property type="entry name" value="TYROSINE-PROTEIN KINASE TRANSMEMBRANE RECEPTOR ROR"/>
    <property type="match status" value="1"/>
</dbReference>
<dbReference type="InterPro" id="IPR000719">
    <property type="entry name" value="Prot_kinase_dom"/>
</dbReference>
<keyword evidence="6" id="KW-0325">Glycoprotein</keyword>
<feature type="binding site" evidence="11">
    <location>
        <position position="970"/>
    </location>
    <ligand>
        <name>ATP</name>
        <dbReference type="ChEBI" id="CHEBI:30616"/>
    </ligand>
</feature>
<evidence type="ECO:0000256" key="13">
    <source>
        <dbReference type="SAM" id="Phobius"/>
    </source>
</evidence>
<sequence length="1521" mass="174211">MLRTLLLIIFLTDSHVRSVQIEYPPSGHITERIRTDLDSIDRIFRYYLIPREIQFHADALQGRLPFFLQCKGTTNTLNFTIPAVATDHLSRDMNYNTYTITATLRRDKFRTELVGRYTCSEIIDGRRSETSVYVFIQDGTSVFTKRLHPKVLRETGIHFFNLPCQTSSWFPRMSCPMPQDPSQCKFRQCSSKEREVNELKCNTPMCDGVDVCIPVYYTPFDLQPAKVFFDPQIGFALEHPNIPKTLTEFSCMSNYTPSQISKVPYDSFDPDYIAIHQSSLTIMSDETVRLSCEIQYGTKVGRKIPSIFWFEDIYNLNLIANETEKASFNPFTQIYNRNSSITLRGFKPDKSYRFYCVRVSEQGIYSRSVDITCVDKSSLDLEVSSGESDTDQPVSYGSDSKYDITIFTIPRSKIRIEITRNGISLGNDKRFVLNAISDRDNQFYEYELTIHNITFEDESNIMITAKSSASENTKIITPTVTGNPVGQFSFMSNDIQRAMPWRDEYDKDKINIHTYGIYESELYRVVCTIRHRADIQQPLKVFIHDVQCSVDHCLSDIIDKTCQLSSNSRVLTTGSNRITSFQTQFVSTDAQIIDDPSIGHQYICCYEQNGLVLIAKSLTALARSRDMFTVHKPEFSLVTGDILKYRCEGHELIYDDLKMVYDDGLFTYERQRYDAQWILTQSKQPKQTDLEWLTPTSDNIRDTVIEVKTLPLRKIGKNGFLQCIALSKRSDVIGNMNDTYIIQVDDPVPLRFKTNAPTSVKLERKAGTNVEFDCSYDGQPKPKVTWLKDKVPLTSDDSTLQLRDTNGSIHITRVQTSDTGFYTCELMNGRDSVLRRSFDLRVKTPYIYSRYRRLIAVFVILSACLILILLILIIVLLVKYYKMKKIVETSIFHTQQPDEPEDKSKPPMSQLTRIRLPDNFASRQQVRTLLSYVNGDTLPAAKEDFKELGHGQYGIVYQVRLPEVGLVAAKLLPESIRNIERRRDKRKKSEELEESQEMIEKKHEAQKKKAAEMLIDEIKVMHKAGKHVNIVSLLRVAYPETKIKYLITGGLIRDEDSFYLMELCSNGSLESMLKRFLQPSSDTSEKKLSLYETLAKQKQQGMTVAEANDSCILTEDDLILIGYQVACGVDYLNRRQIAHCDIAARNVLVSSRFTMKICDFGLATWTTYKNYREQLAQNDSVQIQKKHNEIATHNLTPELARAILRASNPDERILLNKSSIKSDVWSFGIFLWTLFLKCRVRPFNQLLAEIENQPDGENFFHRLARVVSDGRVLHYLRHQQEIPGQIYAIIRECLVDENHRPEMTRIRALLCHSKMLSKQAFEYYRTEYNRYQEENATDEDILRFGDEQGFIELPFYDDNSNSSPNSIRNDDVTYRPTSPSDYYPTASDKTSNTYVSQSDRDYPQERKDSYLTPTATSTATSTATATSTSTATSTATATSTSTATPTPITTRTNDNNQQRTIAGNVSDKLLPLINKFDNIPLQPTTDSSVPRVIPRGRAPLRPTSVRPPPPPNADEGHDSYV</sequence>
<keyword evidence="10" id="KW-0479">Metal-binding</keyword>
<dbReference type="PIRSF" id="PIRSF000615">
    <property type="entry name" value="TyrPK_CSF1-R"/>
    <property type="match status" value="1"/>
</dbReference>
<dbReference type="FunFam" id="2.60.40.10:FF:000032">
    <property type="entry name" value="palladin isoform X1"/>
    <property type="match status" value="1"/>
</dbReference>
<evidence type="ECO:0000256" key="11">
    <source>
        <dbReference type="PROSITE-ProRule" id="PRU10141"/>
    </source>
</evidence>
<proteinExistence type="predicted"/>
<evidence type="ECO:0000313" key="18">
    <source>
        <dbReference type="EMBL" id="CAF3829891.1"/>
    </source>
</evidence>
<dbReference type="SMART" id="SM00408">
    <property type="entry name" value="IGc2"/>
    <property type="match status" value="1"/>
</dbReference>
<keyword evidence="5" id="KW-1015">Disulfide bond</keyword>
<reference evidence="17" key="1">
    <citation type="submission" date="2021-02" db="EMBL/GenBank/DDBJ databases">
        <authorList>
            <person name="Nowell W R."/>
        </authorList>
    </citation>
    <scope>NUCLEOTIDE SEQUENCE</scope>
</reference>
<keyword evidence="9 11" id="KW-0067">ATP-binding</keyword>
<evidence type="ECO:0000259" key="15">
    <source>
        <dbReference type="PROSITE" id="PS50011"/>
    </source>
</evidence>
<dbReference type="Gene3D" id="2.60.40.10">
    <property type="entry name" value="Immunoglobulins"/>
    <property type="match status" value="2"/>
</dbReference>
<evidence type="ECO:0000256" key="12">
    <source>
        <dbReference type="SAM" id="MobiDB-lite"/>
    </source>
</evidence>
<keyword evidence="10" id="KW-0460">Magnesium</keyword>
<keyword evidence="9 11" id="KW-0547">Nucleotide-binding</keyword>
<feature type="domain" description="Protein kinase" evidence="15">
    <location>
        <begin position="942"/>
        <end position="1315"/>
    </location>
</feature>
<evidence type="ECO:0000256" key="4">
    <source>
        <dbReference type="ARBA" id="ARBA00023136"/>
    </source>
</evidence>
<keyword evidence="2 13" id="KW-0812">Transmembrane</keyword>
<dbReference type="Pfam" id="PF07714">
    <property type="entry name" value="PK_Tyr_Ser-Thr"/>
    <property type="match status" value="1"/>
</dbReference>
<dbReference type="InterPro" id="IPR003598">
    <property type="entry name" value="Ig_sub2"/>
</dbReference>
<feature type="chain" id="PRO_5036230743" description="Receptor protein-tyrosine kinase" evidence="14">
    <location>
        <begin position="19"/>
        <end position="1521"/>
    </location>
</feature>
<evidence type="ECO:0000256" key="9">
    <source>
        <dbReference type="PIRSR" id="PIRSR000615-2"/>
    </source>
</evidence>
<dbReference type="PANTHER" id="PTHR24416">
    <property type="entry name" value="TYROSINE-PROTEIN KINASE RECEPTOR"/>
    <property type="match status" value="1"/>
</dbReference>
<dbReference type="GO" id="GO:0005886">
    <property type="term" value="C:plasma membrane"/>
    <property type="evidence" value="ECO:0007669"/>
    <property type="project" value="TreeGrafter"/>
</dbReference>
<dbReference type="GO" id="GO:0046872">
    <property type="term" value="F:metal ion binding"/>
    <property type="evidence" value="ECO:0007669"/>
    <property type="project" value="UniProtKB-KW"/>
</dbReference>
<feature type="binding site" evidence="10">
    <location>
        <position position="1159"/>
    </location>
    <ligand>
        <name>Mg(2+)</name>
        <dbReference type="ChEBI" id="CHEBI:18420"/>
    </ligand>
</feature>
<comment type="caution">
    <text evidence="17">The sequence shown here is derived from an EMBL/GenBank/DDBJ whole genome shotgun (WGS) entry which is preliminary data.</text>
</comment>
<feature type="compositionally biased region" description="Low complexity" evidence="12">
    <location>
        <begin position="1412"/>
        <end position="1458"/>
    </location>
</feature>
<feature type="active site" description="Proton acceptor" evidence="8">
    <location>
        <position position="1141"/>
    </location>
</feature>
<feature type="region of interest" description="Disordered" evidence="12">
    <location>
        <begin position="1354"/>
        <end position="1458"/>
    </location>
</feature>
<evidence type="ECO:0000256" key="14">
    <source>
        <dbReference type="SAM" id="SignalP"/>
    </source>
</evidence>
<dbReference type="InterPro" id="IPR007110">
    <property type="entry name" value="Ig-like_dom"/>
</dbReference>
<evidence type="ECO:0000256" key="3">
    <source>
        <dbReference type="ARBA" id="ARBA00022989"/>
    </source>
</evidence>
<feature type="compositionally biased region" description="Basic and acidic residues" evidence="12">
    <location>
        <begin position="1398"/>
        <end position="1409"/>
    </location>
</feature>
<feature type="compositionally biased region" description="Polar residues" evidence="12">
    <location>
        <begin position="1387"/>
        <end position="1397"/>
    </location>
</feature>
<dbReference type="InterPro" id="IPR036179">
    <property type="entry name" value="Ig-like_dom_sf"/>
</dbReference>
<dbReference type="GO" id="GO:0004714">
    <property type="term" value="F:transmembrane receptor protein tyrosine kinase activity"/>
    <property type="evidence" value="ECO:0007669"/>
    <property type="project" value="TreeGrafter"/>
</dbReference>
<evidence type="ECO:0000256" key="10">
    <source>
        <dbReference type="PIRSR" id="PIRSR000615-3"/>
    </source>
</evidence>
<keyword evidence="3 13" id="KW-1133">Transmembrane helix</keyword>
<name>A0A816W1Y6_9BILA</name>
<dbReference type="InterPro" id="IPR013783">
    <property type="entry name" value="Ig-like_fold"/>
</dbReference>
<evidence type="ECO:0000313" key="20">
    <source>
        <dbReference type="Proteomes" id="UP000663866"/>
    </source>
</evidence>
<accession>A0A816W1Y6</accession>
<feature type="binding site" evidence="9">
    <location>
        <position position="1145"/>
    </location>
    <ligand>
        <name>ATP</name>
        <dbReference type="ChEBI" id="CHEBI:30616"/>
    </ligand>
</feature>
<keyword evidence="4 13" id="KW-0472">Membrane</keyword>
<keyword evidence="20" id="KW-1185">Reference proteome</keyword>
<evidence type="ECO:0000259" key="16">
    <source>
        <dbReference type="PROSITE" id="PS50835"/>
    </source>
</evidence>
<organism evidence="17 19">
    <name type="scientific">Rotaria magnacalcarata</name>
    <dbReference type="NCBI Taxonomy" id="392030"/>
    <lineage>
        <taxon>Eukaryota</taxon>
        <taxon>Metazoa</taxon>
        <taxon>Spiralia</taxon>
        <taxon>Gnathifera</taxon>
        <taxon>Rotifera</taxon>
        <taxon>Eurotatoria</taxon>
        <taxon>Bdelloidea</taxon>
        <taxon>Philodinida</taxon>
        <taxon>Philodinidae</taxon>
        <taxon>Rotaria</taxon>
    </lineage>
</organism>
<dbReference type="PROSITE" id="PS50011">
    <property type="entry name" value="PROTEIN_KINASE_DOM"/>
    <property type="match status" value="1"/>
</dbReference>
<dbReference type="PROSITE" id="PS50835">
    <property type="entry name" value="IG_LIKE"/>
    <property type="match status" value="2"/>
</dbReference>
<dbReference type="InterPro" id="IPR001245">
    <property type="entry name" value="Ser-Thr/Tyr_kinase_cat_dom"/>
</dbReference>
<feature type="binding site" evidence="10">
    <location>
        <position position="1146"/>
    </location>
    <ligand>
        <name>Mg(2+)</name>
        <dbReference type="ChEBI" id="CHEBI:18420"/>
    </ligand>
</feature>
<feature type="region of interest" description="Disordered" evidence="12">
    <location>
        <begin position="983"/>
        <end position="1003"/>
    </location>
</feature>
<comment type="subcellular location">
    <subcellularLocation>
        <location evidence="1">Membrane</location>
        <topology evidence="1">Single-pass membrane protein</topology>
    </subcellularLocation>
</comment>
<evidence type="ECO:0000256" key="7">
    <source>
        <dbReference type="ARBA" id="ARBA00023319"/>
    </source>
</evidence>
<feature type="transmembrane region" description="Helical" evidence="13">
    <location>
        <begin position="854"/>
        <end position="878"/>
    </location>
</feature>
<feature type="domain" description="Ig-like" evidence="16">
    <location>
        <begin position="270"/>
        <end position="372"/>
    </location>
</feature>
<evidence type="ECO:0008006" key="21">
    <source>
        <dbReference type="Google" id="ProtNLM"/>
    </source>
</evidence>
<evidence type="ECO:0000313" key="17">
    <source>
        <dbReference type="EMBL" id="CAF2131852.1"/>
    </source>
</evidence>
<dbReference type="SMART" id="SM00409">
    <property type="entry name" value="IG"/>
    <property type="match status" value="2"/>
</dbReference>
<dbReference type="CDD" id="cd00096">
    <property type="entry name" value="Ig"/>
    <property type="match status" value="1"/>
</dbReference>
<dbReference type="GO" id="GO:0043235">
    <property type="term" value="C:receptor complex"/>
    <property type="evidence" value="ECO:0007669"/>
    <property type="project" value="TreeGrafter"/>
</dbReference>
<dbReference type="Proteomes" id="UP000663856">
    <property type="component" value="Unassembled WGS sequence"/>
</dbReference>
<evidence type="ECO:0000256" key="5">
    <source>
        <dbReference type="ARBA" id="ARBA00023157"/>
    </source>
</evidence>
<dbReference type="EMBL" id="CAJOBG010000560">
    <property type="protein sequence ID" value="CAF3829891.1"/>
    <property type="molecule type" value="Genomic_DNA"/>
</dbReference>
<dbReference type="InterPro" id="IPR050122">
    <property type="entry name" value="RTK"/>
</dbReference>
<evidence type="ECO:0000256" key="6">
    <source>
        <dbReference type="ARBA" id="ARBA00023180"/>
    </source>
</evidence>
<feature type="compositionally biased region" description="Polar residues" evidence="12">
    <location>
        <begin position="1358"/>
        <end position="1367"/>
    </location>
</feature>
<evidence type="ECO:0000256" key="2">
    <source>
        <dbReference type="ARBA" id="ARBA00022692"/>
    </source>
</evidence>
<dbReference type="GO" id="GO:0005524">
    <property type="term" value="F:ATP binding"/>
    <property type="evidence" value="ECO:0007669"/>
    <property type="project" value="UniProtKB-UniRule"/>
</dbReference>
<evidence type="ECO:0000256" key="8">
    <source>
        <dbReference type="PIRSR" id="PIRSR000615-1"/>
    </source>
</evidence>
<protein>
    <recommendedName>
        <fullName evidence="21">Receptor protein-tyrosine kinase</fullName>
    </recommendedName>
</protein>
<dbReference type="EMBL" id="CAJNRF010011462">
    <property type="protein sequence ID" value="CAF2131852.1"/>
    <property type="molecule type" value="Genomic_DNA"/>
</dbReference>
<dbReference type="PROSITE" id="PS00107">
    <property type="entry name" value="PROTEIN_KINASE_ATP"/>
    <property type="match status" value="1"/>
</dbReference>
<feature type="domain" description="Ig-like" evidence="16">
    <location>
        <begin position="757"/>
        <end position="841"/>
    </location>
</feature>
<keyword evidence="14" id="KW-0732">Signal</keyword>
<evidence type="ECO:0000313" key="19">
    <source>
        <dbReference type="Proteomes" id="UP000663856"/>
    </source>
</evidence>
<dbReference type="Gene3D" id="1.10.510.10">
    <property type="entry name" value="Transferase(Phosphotransferase) domain 1"/>
    <property type="match status" value="1"/>
</dbReference>
<dbReference type="InterPro" id="IPR003599">
    <property type="entry name" value="Ig_sub"/>
</dbReference>